<dbReference type="PANTHER" id="PTHR42708:SF1">
    <property type="entry name" value="GLIDING MOTILITY PROTEIN MGLA"/>
    <property type="match status" value="1"/>
</dbReference>
<comment type="similarity">
    <text evidence="1">Belongs to the GPN-loop GTPase family.</text>
</comment>
<dbReference type="OrthoDB" id="4319884at2"/>
<dbReference type="Pfam" id="PF03029">
    <property type="entry name" value="ATP_bind_1"/>
    <property type="match status" value="1"/>
</dbReference>
<dbReference type="EMBL" id="FMWD01000005">
    <property type="protein sequence ID" value="SCZ59291.1"/>
    <property type="molecule type" value="Genomic_DNA"/>
</dbReference>
<evidence type="ECO:0008006" key="7">
    <source>
        <dbReference type="Google" id="ProtNLM"/>
    </source>
</evidence>
<name>A0A1G5QD49_9GAMM</name>
<keyword evidence="4" id="KW-0342">GTP-binding</keyword>
<dbReference type="InterPro" id="IPR027417">
    <property type="entry name" value="P-loop_NTPase"/>
</dbReference>
<dbReference type="CDD" id="cd00882">
    <property type="entry name" value="Ras_like_GTPase"/>
    <property type="match status" value="1"/>
</dbReference>
<keyword evidence="3" id="KW-0378">Hydrolase</keyword>
<dbReference type="STRING" id="415747.SAMN03097708_01832"/>
<dbReference type="PANTHER" id="PTHR42708">
    <property type="entry name" value="ATP/GTP-BINDING PROTEIN-RELATED"/>
    <property type="match status" value="1"/>
</dbReference>
<dbReference type="InterPro" id="IPR004130">
    <property type="entry name" value="Gpn"/>
</dbReference>
<gene>
    <name evidence="5" type="ORF">SAMN03097708_01832</name>
</gene>
<dbReference type="Gene3D" id="3.40.50.300">
    <property type="entry name" value="P-loop containing nucleotide triphosphate hydrolases"/>
    <property type="match status" value="1"/>
</dbReference>
<dbReference type="Proteomes" id="UP000199648">
    <property type="component" value="Unassembled WGS sequence"/>
</dbReference>
<sequence>MEHKLTFAGPVGAGKTTAIESISDIEVVRTDAGATDDTLLRKARTTVAMDYGMLNLEGGVKLHLYGTPGQERFSFMWDILAQGSIGLVLLVDNCREDPLADLELYLDSFNSFVQKNAVVVGVTRMDIEGRPGLNAYHSKLAEMGLNLPVLEMDARERSDIKALLLVLMSILDPTLKR</sequence>
<dbReference type="InterPro" id="IPR052705">
    <property type="entry name" value="Gliding_Motility_GTPase"/>
</dbReference>
<reference evidence="5 6" key="1">
    <citation type="submission" date="2016-10" db="EMBL/GenBank/DDBJ databases">
        <authorList>
            <person name="de Groot N.N."/>
        </authorList>
    </citation>
    <scope>NUCLEOTIDE SEQUENCE [LARGE SCALE GENOMIC DNA]</scope>
    <source>
        <strain evidence="5 6">HLD2</strain>
    </source>
</reference>
<evidence type="ECO:0000256" key="2">
    <source>
        <dbReference type="ARBA" id="ARBA00022741"/>
    </source>
</evidence>
<evidence type="ECO:0000256" key="4">
    <source>
        <dbReference type="ARBA" id="ARBA00023134"/>
    </source>
</evidence>
<dbReference type="GO" id="GO:0016787">
    <property type="term" value="F:hydrolase activity"/>
    <property type="evidence" value="ECO:0007669"/>
    <property type="project" value="UniProtKB-KW"/>
</dbReference>
<protein>
    <recommendedName>
        <fullName evidence="7">Signal recognition particle receptor subunit beta, a GTPase</fullName>
    </recommendedName>
</protein>
<keyword evidence="6" id="KW-1185">Reference proteome</keyword>
<proteinExistence type="inferred from homology"/>
<dbReference type="RefSeq" id="WP_092995737.1">
    <property type="nucleotide sequence ID" value="NZ_FMWD01000005.1"/>
</dbReference>
<accession>A0A1G5QD49</accession>
<dbReference type="GO" id="GO:0005525">
    <property type="term" value="F:GTP binding"/>
    <property type="evidence" value="ECO:0007669"/>
    <property type="project" value="UniProtKB-KW"/>
</dbReference>
<organism evidence="5 6">
    <name type="scientific">Thiohalomonas denitrificans</name>
    <dbReference type="NCBI Taxonomy" id="415747"/>
    <lineage>
        <taxon>Bacteria</taxon>
        <taxon>Pseudomonadati</taxon>
        <taxon>Pseudomonadota</taxon>
        <taxon>Gammaproteobacteria</taxon>
        <taxon>Thiohalomonadales</taxon>
        <taxon>Thiohalomonadaceae</taxon>
        <taxon>Thiohalomonas</taxon>
    </lineage>
</organism>
<dbReference type="AlphaFoldDB" id="A0A1G5QD49"/>
<evidence type="ECO:0000256" key="1">
    <source>
        <dbReference type="ARBA" id="ARBA00005290"/>
    </source>
</evidence>
<keyword evidence="2" id="KW-0547">Nucleotide-binding</keyword>
<evidence type="ECO:0000313" key="6">
    <source>
        <dbReference type="Proteomes" id="UP000199648"/>
    </source>
</evidence>
<dbReference type="SUPFAM" id="SSF52540">
    <property type="entry name" value="P-loop containing nucleoside triphosphate hydrolases"/>
    <property type="match status" value="1"/>
</dbReference>
<evidence type="ECO:0000313" key="5">
    <source>
        <dbReference type="EMBL" id="SCZ59291.1"/>
    </source>
</evidence>
<evidence type="ECO:0000256" key="3">
    <source>
        <dbReference type="ARBA" id="ARBA00022801"/>
    </source>
</evidence>